<dbReference type="STRING" id="483913.AN935_10330"/>
<gene>
    <name evidence="1" type="ORF">SC09_Contig24orf00156</name>
</gene>
<evidence type="ECO:0000313" key="2">
    <source>
        <dbReference type="Proteomes" id="UP000032247"/>
    </source>
</evidence>
<accession>A0A0D1L674</accession>
<evidence type="ECO:0000313" key="1">
    <source>
        <dbReference type="EMBL" id="KIU11246.1"/>
    </source>
</evidence>
<dbReference type="SUPFAM" id="SSF49764">
    <property type="entry name" value="HSP20-like chaperones"/>
    <property type="match status" value="1"/>
</dbReference>
<dbReference type="Proteomes" id="UP000032247">
    <property type="component" value="Unassembled WGS sequence"/>
</dbReference>
<dbReference type="PATRIC" id="fig|1423.173.peg.1893"/>
<keyword evidence="1" id="KW-0946">Virion</keyword>
<dbReference type="EMBL" id="JXBC01000003">
    <property type="protein sequence ID" value="KIU11246.1"/>
    <property type="molecule type" value="Genomic_DNA"/>
</dbReference>
<name>A0A0D1L674_BACIU</name>
<dbReference type="InterPro" id="IPR008978">
    <property type="entry name" value="HSP20-like_chaperone"/>
</dbReference>
<comment type="caution">
    <text evidence="1">The sequence shown here is derived from an EMBL/GenBank/DDBJ whole genome shotgun (WGS) entry which is preliminary data.</text>
</comment>
<protein>
    <submittedName>
        <fullName evidence="1">Spore coat protein</fullName>
    </submittedName>
</protein>
<sequence>MFEWNKYFPFHNQFSKEALKKADPKEVETYVNRVMESVFGSDYAAQFPFRDPLPQKEQPAKPDAKPDVKPDIDIFETADHVFVKVPISEEWLEQVRIKHTSHELWLENFPRADHPKKVNLPCLVKRKGTKAVYKDGLLEVMFQKQQDYNMSEVEIIR</sequence>
<dbReference type="Gene3D" id="2.60.40.790">
    <property type="match status" value="1"/>
</dbReference>
<dbReference type="AlphaFoldDB" id="A0A0D1L674"/>
<organism evidence="1 2">
    <name type="scientific">Bacillus subtilis</name>
    <dbReference type="NCBI Taxonomy" id="1423"/>
    <lineage>
        <taxon>Bacteria</taxon>
        <taxon>Bacillati</taxon>
        <taxon>Bacillota</taxon>
        <taxon>Bacilli</taxon>
        <taxon>Bacillales</taxon>
        <taxon>Bacillaceae</taxon>
        <taxon>Bacillus</taxon>
    </lineage>
</organism>
<dbReference type="RefSeq" id="WP_015383878.1">
    <property type="nucleotide sequence ID" value="NZ_CAJNPP010000002.1"/>
</dbReference>
<reference evidence="1 2" key="1">
    <citation type="submission" date="2014-12" db="EMBL/GenBank/DDBJ databases">
        <title>Comparative genome analysis of Bacillus coagulans HM-08, Clostridium butyricum HM-68, Bacillus subtilis HM-66 and Bacillus licheniformis BL-09.</title>
        <authorList>
            <person name="Zhang H."/>
        </authorList>
    </citation>
    <scope>NUCLEOTIDE SEQUENCE [LARGE SCALE GENOMIC DNA]</scope>
    <source>
        <strain evidence="1 2">HM-66</strain>
    </source>
</reference>
<dbReference type="CDD" id="cd00298">
    <property type="entry name" value="ACD_sHsps_p23-like"/>
    <property type="match status" value="1"/>
</dbReference>
<proteinExistence type="predicted"/>
<keyword evidence="1" id="KW-0167">Capsid protein</keyword>